<gene>
    <name evidence="1" type="ORF">IWX46DRAFT_603579</name>
</gene>
<sequence>MATDPLSLLQSVLLLILCKPHEAFQSSLLFLILLSPLFESLHMFFDGHHSRLKLEGFIVGLLPLCAVLPLEMPSRRLLMRWRFAVGMSSPRGRRGLFALTPELHRLYKMAPRPASSNGPR</sequence>
<protein>
    <submittedName>
        <fullName evidence="1">Uncharacterized protein</fullName>
    </submittedName>
</protein>
<dbReference type="Proteomes" id="UP001365128">
    <property type="component" value="Unassembled WGS sequence"/>
</dbReference>
<evidence type="ECO:0000313" key="2">
    <source>
        <dbReference type="Proteomes" id="UP001365128"/>
    </source>
</evidence>
<keyword evidence="2" id="KW-1185">Reference proteome</keyword>
<name>A0ABR1M6A2_9PEZI</name>
<reference evidence="1 2" key="1">
    <citation type="submission" date="2024-04" db="EMBL/GenBank/DDBJ databases">
        <title>Phyllosticta paracitricarpa is synonymous to the EU quarantine fungus P. citricarpa based on phylogenomic analyses.</title>
        <authorList>
            <consortium name="Lawrence Berkeley National Laboratory"/>
            <person name="Van Ingen-Buijs V.A."/>
            <person name="Van Westerhoven A.C."/>
            <person name="Haridas S."/>
            <person name="Skiadas P."/>
            <person name="Martin F."/>
            <person name="Groenewald J.Z."/>
            <person name="Crous P.W."/>
            <person name="Seidl M.F."/>
        </authorList>
    </citation>
    <scope>NUCLEOTIDE SEQUENCE [LARGE SCALE GENOMIC DNA]</scope>
    <source>
        <strain evidence="1 2">CBS 122670</strain>
    </source>
</reference>
<proteinExistence type="predicted"/>
<evidence type="ECO:0000313" key="1">
    <source>
        <dbReference type="EMBL" id="KAK7543175.1"/>
    </source>
</evidence>
<organism evidence="1 2">
    <name type="scientific">Phyllosticta citricarpa</name>
    <dbReference type="NCBI Taxonomy" id="55181"/>
    <lineage>
        <taxon>Eukaryota</taxon>
        <taxon>Fungi</taxon>
        <taxon>Dikarya</taxon>
        <taxon>Ascomycota</taxon>
        <taxon>Pezizomycotina</taxon>
        <taxon>Dothideomycetes</taxon>
        <taxon>Dothideomycetes incertae sedis</taxon>
        <taxon>Botryosphaeriales</taxon>
        <taxon>Phyllostictaceae</taxon>
        <taxon>Phyllosticta</taxon>
    </lineage>
</organism>
<comment type="caution">
    <text evidence="1">The sequence shown here is derived from an EMBL/GenBank/DDBJ whole genome shotgun (WGS) entry which is preliminary data.</text>
</comment>
<accession>A0ABR1M6A2</accession>
<dbReference type="EMBL" id="JBBPDW010000021">
    <property type="protein sequence ID" value="KAK7543175.1"/>
    <property type="molecule type" value="Genomic_DNA"/>
</dbReference>